<evidence type="ECO:0000256" key="6">
    <source>
        <dbReference type="ARBA" id="ARBA00023136"/>
    </source>
</evidence>
<feature type="transmembrane region" description="Helical" evidence="8">
    <location>
        <begin position="12"/>
        <end position="32"/>
    </location>
</feature>
<dbReference type="PANTHER" id="PTHR48022:SF51">
    <property type="entry name" value="ALPHA-GLUCOSIDE TRANSPORTER, PUTATIVE (AFU_ORTHOLOGUE AFUA_6G11920)-RELATED"/>
    <property type="match status" value="1"/>
</dbReference>
<proteinExistence type="inferred from homology"/>
<accession>A0A9P7H359</accession>
<sequence length="579" mass="62869">TAFANLKPISLARLLFCMPVVVLVFGAIDATYRQHHDYSDMGPSSPQQFAHKLTSIMEASHKQSEGKSDLELHAQVSGTEFVDAKSQAVTADHQAEHNLTLKQCFRQHPRVVWWCFYWSIAAIGWGFDAQINGAMISVASFRRDFGYVENGEAILPADWQTAFNTISSVGGFFGGFMCSWICDYVGRKNSLAMALLLATGGTIGECMSNSNVAFLISKLILGLGLGFFLTLAPLATSEISPVVLRGIATAGVNLGIAIGQLVSNGVIKAFGERTDHWAWRGAFATQGIFIILLAAGLPFAPETPWYLVRKGKIDDAKKSIIKLYGSAVDVEAKLATIQETIAEEQAATTEAPSWAQCFKGTDLVRTMISMGVFVCQHFVGIIFVLGYSTYFFQLAGLEDSRSFDLGVGVTACGVFGNICSWFVVNSFGRRKIFLSGMGALTVLLMLIGIMDVVPTSSAKWVQAACTVIYAYVYFATVGAMAFAVLGETASLALKAKTMALATATQSVMGIAMNFAIPYMVNPDEGNLKGKVGFIFGGLGLLGFIWAWVYVPELKGRRYDEIDHMFQNKVSPRKMGTYKL</sequence>
<keyword evidence="5 8" id="KW-1133">Transmembrane helix</keyword>
<dbReference type="GO" id="GO:0005351">
    <property type="term" value="F:carbohydrate:proton symporter activity"/>
    <property type="evidence" value="ECO:0007669"/>
    <property type="project" value="TreeGrafter"/>
</dbReference>
<evidence type="ECO:0000313" key="10">
    <source>
        <dbReference type="EMBL" id="KAG5661982.1"/>
    </source>
</evidence>
<dbReference type="NCBIfam" id="TIGR00879">
    <property type="entry name" value="SP"/>
    <property type="match status" value="1"/>
</dbReference>
<evidence type="ECO:0000256" key="1">
    <source>
        <dbReference type="ARBA" id="ARBA00004141"/>
    </source>
</evidence>
<comment type="similarity">
    <text evidence="2 7">Belongs to the major facilitator superfamily. Sugar transporter (TC 2.A.1.1) family.</text>
</comment>
<evidence type="ECO:0000256" key="2">
    <source>
        <dbReference type="ARBA" id="ARBA00010992"/>
    </source>
</evidence>
<keyword evidence="4 8" id="KW-0812">Transmembrane</keyword>
<dbReference type="InterPro" id="IPR050360">
    <property type="entry name" value="MFS_Sugar_Transporters"/>
</dbReference>
<dbReference type="InterPro" id="IPR003663">
    <property type="entry name" value="Sugar/inositol_transpt"/>
</dbReference>
<evidence type="ECO:0000256" key="8">
    <source>
        <dbReference type="SAM" id="Phobius"/>
    </source>
</evidence>
<evidence type="ECO:0000256" key="7">
    <source>
        <dbReference type="RuleBase" id="RU003346"/>
    </source>
</evidence>
<dbReference type="PROSITE" id="PS50850">
    <property type="entry name" value="MFS"/>
    <property type="match status" value="1"/>
</dbReference>
<dbReference type="Pfam" id="PF00083">
    <property type="entry name" value="Sugar_tr"/>
    <property type="match status" value="1"/>
</dbReference>
<dbReference type="PANTHER" id="PTHR48022">
    <property type="entry name" value="PLASTIDIC GLUCOSE TRANSPORTER 4"/>
    <property type="match status" value="1"/>
</dbReference>
<evidence type="ECO:0000259" key="9">
    <source>
        <dbReference type="PROSITE" id="PS50850"/>
    </source>
</evidence>
<feature type="transmembrane region" description="Helical" evidence="8">
    <location>
        <begin position="405"/>
        <end position="425"/>
    </location>
</feature>
<dbReference type="Proteomes" id="UP000782241">
    <property type="component" value="Unassembled WGS sequence"/>
</dbReference>
<keyword evidence="6 8" id="KW-0472">Membrane</keyword>
<dbReference type="InterPro" id="IPR005828">
    <property type="entry name" value="MFS_sugar_transport-like"/>
</dbReference>
<feature type="transmembrane region" description="Helical" evidence="8">
    <location>
        <begin position="242"/>
        <end position="262"/>
    </location>
</feature>
<dbReference type="InterPro" id="IPR036259">
    <property type="entry name" value="MFS_trans_sf"/>
</dbReference>
<dbReference type="SUPFAM" id="SSF103473">
    <property type="entry name" value="MFS general substrate transporter"/>
    <property type="match status" value="1"/>
</dbReference>
<feature type="transmembrane region" description="Helical" evidence="8">
    <location>
        <begin position="111"/>
        <end position="127"/>
    </location>
</feature>
<evidence type="ECO:0000256" key="5">
    <source>
        <dbReference type="ARBA" id="ARBA00022989"/>
    </source>
</evidence>
<feature type="transmembrane region" description="Helical" evidence="8">
    <location>
        <begin position="531"/>
        <end position="550"/>
    </location>
</feature>
<feature type="transmembrane region" description="Helical" evidence="8">
    <location>
        <begin position="460"/>
        <end position="485"/>
    </location>
</feature>
<dbReference type="GO" id="GO:0016020">
    <property type="term" value="C:membrane"/>
    <property type="evidence" value="ECO:0007669"/>
    <property type="project" value="UniProtKB-SubCell"/>
</dbReference>
<dbReference type="FunFam" id="1.20.1250.20:FF:000078">
    <property type="entry name" value="MFS maltose transporter, putative"/>
    <property type="match status" value="1"/>
</dbReference>
<feature type="transmembrane region" description="Helical" evidence="8">
    <location>
        <begin position="282"/>
        <end position="300"/>
    </location>
</feature>
<evidence type="ECO:0000256" key="4">
    <source>
        <dbReference type="ARBA" id="ARBA00022692"/>
    </source>
</evidence>
<comment type="caution">
    <text evidence="10">The sequence shown here is derived from an EMBL/GenBank/DDBJ whole genome shotgun (WGS) entry which is preliminary data.</text>
</comment>
<dbReference type="Gene3D" id="1.20.1250.20">
    <property type="entry name" value="MFS general substrate transporter like domains"/>
    <property type="match status" value="1"/>
</dbReference>
<comment type="subcellular location">
    <subcellularLocation>
        <location evidence="1">Membrane</location>
        <topology evidence="1">Multi-pass membrane protein</topology>
    </subcellularLocation>
</comment>
<feature type="transmembrane region" description="Helical" evidence="8">
    <location>
        <begin position="368"/>
        <end position="393"/>
    </location>
</feature>
<organism evidence="10 11">
    <name type="scientific">Fusarium avenaceum</name>
    <dbReference type="NCBI Taxonomy" id="40199"/>
    <lineage>
        <taxon>Eukaryota</taxon>
        <taxon>Fungi</taxon>
        <taxon>Dikarya</taxon>
        <taxon>Ascomycota</taxon>
        <taxon>Pezizomycotina</taxon>
        <taxon>Sordariomycetes</taxon>
        <taxon>Hypocreomycetidae</taxon>
        <taxon>Hypocreales</taxon>
        <taxon>Nectriaceae</taxon>
        <taxon>Fusarium</taxon>
        <taxon>Fusarium tricinctum species complex</taxon>
    </lineage>
</organism>
<dbReference type="EMBL" id="JAGPUO010000006">
    <property type="protein sequence ID" value="KAG5661982.1"/>
    <property type="molecule type" value="Genomic_DNA"/>
</dbReference>
<feature type="non-terminal residue" evidence="10">
    <location>
        <position position="1"/>
    </location>
</feature>
<keyword evidence="3 7" id="KW-0813">Transport</keyword>
<gene>
    <name evidence="10" type="ORF">KAF25_004221</name>
</gene>
<dbReference type="AlphaFoldDB" id="A0A9P7H359"/>
<feature type="transmembrane region" description="Helical" evidence="8">
    <location>
        <begin position="497"/>
        <end position="519"/>
    </location>
</feature>
<dbReference type="InterPro" id="IPR020846">
    <property type="entry name" value="MFS_dom"/>
</dbReference>
<feature type="transmembrane region" description="Helical" evidence="8">
    <location>
        <begin position="212"/>
        <end position="235"/>
    </location>
</feature>
<reference evidence="10" key="1">
    <citation type="submission" date="2021-04" db="EMBL/GenBank/DDBJ databases">
        <title>Draft genome of Fusarium avenaceum strain F156N33, isolated from an atmospheric sample in Virginia.</title>
        <authorList>
            <person name="Yang S."/>
            <person name="Vinatzer B.A."/>
            <person name="Coleman J."/>
        </authorList>
    </citation>
    <scope>NUCLEOTIDE SEQUENCE</scope>
    <source>
        <strain evidence="10">F156N33</strain>
    </source>
</reference>
<feature type="domain" description="Major facilitator superfamily (MFS) profile" evidence="9">
    <location>
        <begin position="114"/>
        <end position="554"/>
    </location>
</feature>
<evidence type="ECO:0000313" key="11">
    <source>
        <dbReference type="Proteomes" id="UP000782241"/>
    </source>
</evidence>
<protein>
    <recommendedName>
        <fullName evidence="9">Major facilitator superfamily (MFS) profile domain-containing protein</fullName>
    </recommendedName>
</protein>
<name>A0A9P7H359_9HYPO</name>
<feature type="transmembrane region" description="Helical" evidence="8">
    <location>
        <begin position="432"/>
        <end position="454"/>
    </location>
</feature>
<keyword evidence="11" id="KW-1185">Reference proteome</keyword>
<evidence type="ECO:0000256" key="3">
    <source>
        <dbReference type="ARBA" id="ARBA00022448"/>
    </source>
</evidence>